<keyword evidence="3" id="KW-1185">Reference proteome</keyword>
<protein>
    <submittedName>
        <fullName evidence="2">Uncharacterized protein</fullName>
    </submittedName>
</protein>
<evidence type="ECO:0000313" key="3">
    <source>
        <dbReference type="Proteomes" id="UP000250235"/>
    </source>
</evidence>
<evidence type="ECO:0000313" key="2">
    <source>
        <dbReference type="EMBL" id="KZV33143.1"/>
    </source>
</evidence>
<feature type="transmembrane region" description="Helical" evidence="1">
    <location>
        <begin position="100"/>
        <end position="119"/>
    </location>
</feature>
<reference evidence="2 3" key="1">
    <citation type="journal article" date="2015" name="Proc. Natl. Acad. Sci. U.S.A.">
        <title>The resurrection genome of Boea hygrometrica: A blueprint for survival of dehydration.</title>
        <authorList>
            <person name="Xiao L."/>
            <person name="Yang G."/>
            <person name="Zhang L."/>
            <person name="Yang X."/>
            <person name="Zhao S."/>
            <person name="Ji Z."/>
            <person name="Zhou Q."/>
            <person name="Hu M."/>
            <person name="Wang Y."/>
            <person name="Chen M."/>
            <person name="Xu Y."/>
            <person name="Jin H."/>
            <person name="Xiao X."/>
            <person name="Hu G."/>
            <person name="Bao F."/>
            <person name="Hu Y."/>
            <person name="Wan P."/>
            <person name="Li L."/>
            <person name="Deng X."/>
            <person name="Kuang T."/>
            <person name="Xiang C."/>
            <person name="Zhu J.K."/>
            <person name="Oliver M.J."/>
            <person name="He Y."/>
        </authorList>
    </citation>
    <scope>NUCLEOTIDE SEQUENCE [LARGE SCALE GENOMIC DNA]</scope>
    <source>
        <strain evidence="3">cv. XS01</strain>
    </source>
</reference>
<dbReference type="EMBL" id="KV006333">
    <property type="protein sequence ID" value="KZV33143.1"/>
    <property type="molecule type" value="Genomic_DNA"/>
</dbReference>
<organism evidence="2 3">
    <name type="scientific">Dorcoceras hygrometricum</name>
    <dbReference type="NCBI Taxonomy" id="472368"/>
    <lineage>
        <taxon>Eukaryota</taxon>
        <taxon>Viridiplantae</taxon>
        <taxon>Streptophyta</taxon>
        <taxon>Embryophyta</taxon>
        <taxon>Tracheophyta</taxon>
        <taxon>Spermatophyta</taxon>
        <taxon>Magnoliopsida</taxon>
        <taxon>eudicotyledons</taxon>
        <taxon>Gunneridae</taxon>
        <taxon>Pentapetalae</taxon>
        <taxon>asterids</taxon>
        <taxon>lamiids</taxon>
        <taxon>Lamiales</taxon>
        <taxon>Gesneriaceae</taxon>
        <taxon>Didymocarpoideae</taxon>
        <taxon>Trichosporeae</taxon>
        <taxon>Loxocarpinae</taxon>
        <taxon>Dorcoceras</taxon>
    </lineage>
</organism>
<accession>A0A2Z7BFD3</accession>
<dbReference type="PANTHER" id="PTHR33306:SF29">
    <property type="match status" value="1"/>
</dbReference>
<keyword evidence="1" id="KW-0472">Membrane</keyword>
<feature type="transmembrane region" description="Helical" evidence="1">
    <location>
        <begin position="26"/>
        <end position="44"/>
    </location>
</feature>
<name>A0A2Z7BFD3_9LAMI</name>
<gene>
    <name evidence="2" type="ORF">F511_18159</name>
</gene>
<proteinExistence type="predicted"/>
<keyword evidence="1" id="KW-0812">Transmembrane</keyword>
<dbReference type="PANTHER" id="PTHR33306">
    <property type="entry name" value="EXPRESSED PROTEIN-RELATED-RELATED"/>
    <property type="match status" value="1"/>
</dbReference>
<dbReference type="OrthoDB" id="1935034at2759"/>
<dbReference type="AlphaFoldDB" id="A0A2Z7BFD3"/>
<keyword evidence="1" id="KW-1133">Transmembrane helix</keyword>
<dbReference type="Proteomes" id="UP000250235">
    <property type="component" value="Unassembled WGS sequence"/>
</dbReference>
<sequence length="131" mass="15426">MGWFTRDRRGISWKDQTLDSISLPPLPLMVFFGLFIMLLYFASYSEFKEKVERSKMGLRFGLTLLPLVAVLVANMMMLRRRWWLHHIGIQRHTSWVAEDGGSPVGLLVVLVVVLFMVYYQSSFQYARFRLF</sequence>
<evidence type="ECO:0000256" key="1">
    <source>
        <dbReference type="SAM" id="Phobius"/>
    </source>
</evidence>
<feature type="transmembrane region" description="Helical" evidence="1">
    <location>
        <begin position="56"/>
        <end position="77"/>
    </location>
</feature>